<proteinExistence type="inferred from homology"/>
<gene>
    <name evidence="3" type="ORF">F4695_002111</name>
</gene>
<organism evidence="3 4">
    <name type="scientific">Rhizobium soli</name>
    <dbReference type="NCBI Taxonomy" id="424798"/>
    <lineage>
        <taxon>Bacteria</taxon>
        <taxon>Pseudomonadati</taxon>
        <taxon>Pseudomonadota</taxon>
        <taxon>Alphaproteobacteria</taxon>
        <taxon>Hyphomicrobiales</taxon>
        <taxon>Rhizobiaceae</taxon>
        <taxon>Rhizobium/Agrobacterium group</taxon>
        <taxon>Rhizobium</taxon>
    </lineage>
</organism>
<dbReference type="RefSeq" id="WP_425503209.1">
    <property type="nucleotide sequence ID" value="NZ_JACHBU010000003.1"/>
</dbReference>
<keyword evidence="4" id="KW-1185">Reference proteome</keyword>
<dbReference type="PIRSF" id="PIRSF029218">
    <property type="entry name" value="ParE"/>
    <property type="match status" value="1"/>
</dbReference>
<accession>A0A7X0JL89</accession>
<dbReference type="InterPro" id="IPR035093">
    <property type="entry name" value="RelE/ParE_toxin_dom_sf"/>
</dbReference>
<dbReference type="Gene3D" id="3.30.2310.20">
    <property type="entry name" value="RelE-like"/>
    <property type="match status" value="1"/>
</dbReference>
<dbReference type="AlphaFoldDB" id="A0A7X0JL89"/>
<protein>
    <recommendedName>
        <fullName evidence="2">Toxin</fullName>
    </recommendedName>
</protein>
<reference evidence="3 4" key="1">
    <citation type="submission" date="2020-08" db="EMBL/GenBank/DDBJ databases">
        <title>The Agave Microbiome: Exploring the role of microbial communities in plant adaptations to desert environments.</title>
        <authorList>
            <person name="Partida-Martinez L.P."/>
        </authorList>
    </citation>
    <scope>NUCLEOTIDE SEQUENCE [LARGE SCALE GENOMIC DNA]</scope>
    <source>
        <strain evidence="3 4">AS3.12</strain>
    </source>
</reference>
<name>A0A7X0JL89_9HYPH</name>
<dbReference type="Proteomes" id="UP000585437">
    <property type="component" value="Unassembled WGS sequence"/>
</dbReference>
<dbReference type="Pfam" id="PF05016">
    <property type="entry name" value="ParE_toxin"/>
    <property type="match status" value="1"/>
</dbReference>
<evidence type="ECO:0000313" key="3">
    <source>
        <dbReference type="EMBL" id="MBB6508762.1"/>
    </source>
</evidence>
<sequence length="110" mass="12760">MNFWKKCIANMSGESKGYKLAPRARRDLAEIWRYTFETWSLAQADAYYGDIISTVQAIASGRKRGKPIDQIHQGYLTCSCGSHWIVYRQRGAQTVIIRILHQRMNLSRHL</sequence>
<dbReference type="InterPro" id="IPR007712">
    <property type="entry name" value="RelE/ParE_toxin"/>
</dbReference>
<keyword evidence="1" id="KW-1277">Toxin-antitoxin system</keyword>
<evidence type="ECO:0000313" key="4">
    <source>
        <dbReference type="Proteomes" id="UP000585437"/>
    </source>
</evidence>
<comment type="caution">
    <text evidence="3">The sequence shown here is derived from an EMBL/GenBank/DDBJ whole genome shotgun (WGS) entry which is preliminary data.</text>
</comment>
<dbReference type="InterPro" id="IPR028344">
    <property type="entry name" value="ParE1/4"/>
</dbReference>
<evidence type="ECO:0000256" key="1">
    <source>
        <dbReference type="ARBA" id="ARBA00022649"/>
    </source>
</evidence>
<comment type="similarity">
    <text evidence="2">Belongs to the RelE toxin family.</text>
</comment>
<dbReference type="EMBL" id="JACHBU010000003">
    <property type="protein sequence ID" value="MBB6508762.1"/>
    <property type="molecule type" value="Genomic_DNA"/>
</dbReference>
<evidence type="ECO:0000256" key="2">
    <source>
        <dbReference type="PIRNR" id="PIRNR029218"/>
    </source>
</evidence>